<keyword evidence="2" id="KW-1185">Reference proteome</keyword>
<organism evidence="1 2">
    <name type="scientific">Stylonychia lemnae</name>
    <name type="common">Ciliate</name>
    <dbReference type="NCBI Taxonomy" id="5949"/>
    <lineage>
        <taxon>Eukaryota</taxon>
        <taxon>Sar</taxon>
        <taxon>Alveolata</taxon>
        <taxon>Ciliophora</taxon>
        <taxon>Intramacronucleata</taxon>
        <taxon>Spirotrichea</taxon>
        <taxon>Stichotrichia</taxon>
        <taxon>Sporadotrichida</taxon>
        <taxon>Oxytrichidae</taxon>
        <taxon>Stylonychinae</taxon>
        <taxon>Stylonychia</taxon>
    </lineage>
</organism>
<protein>
    <submittedName>
        <fullName evidence="1">Uncharacterized protein</fullName>
    </submittedName>
</protein>
<accession>A0A078A9G3</accession>
<reference evidence="1 2" key="1">
    <citation type="submission" date="2014-06" db="EMBL/GenBank/DDBJ databases">
        <authorList>
            <person name="Swart Estienne"/>
        </authorList>
    </citation>
    <scope>NUCLEOTIDE SEQUENCE [LARGE SCALE GENOMIC DNA]</scope>
    <source>
        <strain evidence="1 2">130c</strain>
    </source>
</reference>
<evidence type="ECO:0000313" key="1">
    <source>
        <dbReference type="EMBL" id="CDW78895.1"/>
    </source>
</evidence>
<dbReference type="InParanoid" id="A0A078A9G3"/>
<dbReference type="Proteomes" id="UP000039865">
    <property type="component" value="Unassembled WGS sequence"/>
</dbReference>
<evidence type="ECO:0000313" key="2">
    <source>
        <dbReference type="Proteomes" id="UP000039865"/>
    </source>
</evidence>
<dbReference type="AlphaFoldDB" id="A0A078A9G3"/>
<sequence>MKLNRLSQNQIDTTLQNWRQNQQNNSNLITNNKATSSGGNLPTIRKSINSQNNAQNHANSDYIDEKPVKNGMPYDPKNDPYLRKFFAKHKGFPSRNQKVQFSSDNIRNLTKLSMITLKCIIVTKITEIMGIARTHKSIGDICLISHQNLTPYNHSNLPINMRLQAPATNLNMSYDAAVQPQYFTQQQPQPIILANPNDHLSYLNNSINIIEQLYDDQPYYQNTQQMPVYIPPRAHSQLVRQSLPQNEEQLSSMIRNPSLDSFFDFKIDHDAPLMESPERYADTIDAQVKNPSTSLLRPISKQDLVDTFQSFKQYLESTNPLLQQPQQLAYLPSNLQQPQLQIQQNLGPPQNIHQLQLNNQALIKQNELKYLNDYTKSGFQLNSQNQVTRNPNLETNETTLYIDMNQDYDTNNTSRGGLGGGDNELEDDYDKRYNAGPILDAQRYLKRVTVTFRGLLKDKFWR</sequence>
<gene>
    <name evidence="1" type="primary">Contig6414.g6861</name>
    <name evidence="1" type="ORF">STYLEM_7880</name>
</gene>
<proteinExistence type="predicted"/>
<name>A0A078A9G3_STYLE</name>
<dbReference type="EMBL" id="CCKQ01007518">
    <property type="protein sequence ID" value="CDW78895.1"/>
    <property type="molecule type" value="Genomic_DNA"/>
</dbReference>